<dbReference type="SUPFAM" id="SSF54427">
    <property type="entry name" value="NTF2-like"/>
    <property type="match status" value="1"/>
</dbReference>
<name>A0A4U9R7T8_HATHI</name>
<feature type="compositionally biased region" description="Low complexity" evidence="1">
    <location>
        <begin position="36"/>
        <end position="54"/>
    </location>
</feature>
<proteinExistence type="predicted"/>
<dbReference type="KEGG" id="hhw:NCTC503_00891"/>
<feature type="region of interest" description="Disordered" evidence="1">
    <location>
        <begin position="31"/>
        <end position="59"/>
    </location>
</feature>
<dbReference type="SMART" id="SM00978">
    <property type="entry name" value="Tim44"/>
    <property type="match status" value="1"/>
</dbReference>
<evidence type="ECO:0000256" key="2">
    <source>
        <dbReference type="SAM" id="Phobius"/>
    </source>
</evidence>
<evidence type="ECO:0000313" key="4">
    <source>
        <dbReference type="EMBL" id="VTQ86193.1"/>
    </source>
</evidence>
<protein>
    <submittedName>
        <fullName evidence="4">Membrane protein</fullName>
    </submittedName>
</protein>
<evidence type="ECO:0000313" key="5">
    <source>
        <dbReference type="Proteomes" id="UP000308489"/>
    </source>
</evidence>
<dbReference type="InterPro" id="IPR007379">
    <property type="entry name" value="Tim44-like_dom"/>
</dbReference>
<keyword evidence="2" id="KW-1133">Transmembrane helix</keyword>
<feature type="domain" description="Tim44-like" evidence="3">
    <location>
        <begin position="97"/>
        <end position="241"/>
    </location>
</feature>
<dbReference type="Pfam" id="PF04280">
    <property type="entry name" value="Tim44"/>
    <property type="match status" value="1"/>
</dbReference>
<organism evidence="4 5">
    <name type="scientific">Hathewaya histolytica</name>
    <name type="common">Clostridium histolyticum</name>
    <dbReference type="NCBI Taxonomy" id="1498"/>
    <lineage>
        <taxon>Bacteria</taxon>
        <taxon>Bacillati</taxon>
        <taxon>Bacillota</taxon>
        <taxon>Clostridia</taxon>
        <taxon>Eubacteriales</taxon>
        <taxon>Clostridiaceae</taxon>
        <taxon>Hathewaya</taxon>
    </lineage>
</organism>
<keyword evidence="2" id="KW-0812">Transmembrane</keyword>
<dbReference type="AlphaFoldDB" id="A0A4U9R7T8"/>
<dbReference type="InterPro" id="IPR032710">
    <property type="entry name" value="NTF2-like_dom_sf"/>
</dbReference>
<reference evidence="4 5" key="1">
    <citation type="submission" date="2019-05" db="EMBL/GenBank/DDBJ databases">
        <authorList>
            <consortium name="Pathogen Informatics"/>
        </authorList>
    </citation>
    <scope>NUCLEOTIDE SEQUENCE [LARGE SCALE GENOMIC DNA]</scope>
    <source>
        <strain evidence="4 5">NCTC503</strain>
    </source>
</reference>
<sequence length="259" mass="29920">MKRLSLFCSIFILIIFISMEGTVVMARAGGGGSSSGGSSSSSSSSSSRSSSGSSRDSDGYRRNSPIGFVLTLIPILLFTVGKTVYSAVRDYKIYLKTKKMLRSLSKIDDMWDYNKLKIRVNKTFYTVQSAWMNRNHDLAREYMSKNIYDLHTSKTDWMTIRHEKNILENIRILSITPVGVQDFMDSSQNVIWFSIRASMEDYTIDDITMEIVDGNRAISMFREYWKFVREDSKWVLDEIRQKDEFYNTKACTNYSERLK</sequence>
<keyword evidence="5" id="KW-1185">Reference proteome</keyword>
<dbReference type="RefSeq" id="WP_138209604.1">
    <property type="nucleotide sequence ID" value="NZ_CBCRUQ010000016.1"/>
</dbReference>
<dbReference type="Proteomes" id="UP000308489">
    <property type="component" value="Chromosome 1"/>
</dbReference>
<evidence type="ECO:0000256" key="1">
    <source>
        <dbReference type="SAM" id="MobiDB-lite"/>
    </source>
</evidence>
<dbReference type="Gene3D" id="3.10.450.240">
    <property type="match status" value="1"/>
</dbReference>
<evidence type="ECO:0000259" key="3">
    <source>
        <dbReference type="SMART" id="SM00978"/>
    </source>
</evidence>
<gene>
    <name evidence="4" type="ORF">NCTC503_00891</name>
</gene>
<dbReference type="OrthoDB" id="7066974at2"/>
<accession>A0A4U9R7T8</accession>
<dbReference type="EMBL" id="LR590481">
    <property type="protein sequence ID" value="VTQ86193.1"/>
    <property type="molecule type" value="Genomic_DNA"/>
</dbReference>
<feature type="transmembrane region" description="Helical" evidence="2">
    <location>
        <begin position="66"/>
        <end position="88"/>
    </location>
</feature>
<keyword evidence="2" id="KW-0472">Membrane</keyword>